<evidence type="ECO:0000256" key="6">
    <source>
        <dbReference type="ARBA" id="ARBA00023186"/>
    </source>
</evidence>
<feature type="domain" description="PPIase FKBP-type" evidence="11">
    <location>
        <begin position="14"/>
        <end position="94"/>
    </location>
</feature>
<evidence type="ECO:0000256" key="8">
    <source>
        <dbReference type="ARBA" id="ARBA00037071"/>
    </source>
</evidence>
<comment type="subcellular location">
    <subcellularLocation>
        <location evidence="2">Cytoplasm</location>
    </subcellularLocation>
</comment>
<evidence type="ECO:0000259" key="11">
    <source>
        <dbReference type="PROSITE" id="PS50059"/>
    </source>
</evidence>
<reference evidence="12 13" key="1">
    <citation type="journal article" date="2016" name="Nat. Commun.">
        <title>Thousands of microbial genomes shed light on interconnected biogeochemical processes in an aquifer system.</title>
        <authorList>
            <person name="Anantharaman K."/>
            <person name="Brown C.T."/>
            <person name="Hug L.A."/>
            <person name="Sharon I."/>
            <person name="Castelle C.J."/>
            <person name="Probst A.J."/>
            <person name="Thomas B.C."/>
            <person name="Singh A."/>
            <person name="Wilkins M.J."/>
            <person name="Karaoz U."/>
            <person name="Brodie E.L."/>
            <person name="Williams K.H."/>
            <person name="Hubbard S.S."/>
            <person name="Banfield J.F."/>
        </authorList>
    </citation>
    <scope>NUCLEOTIDE SEQUENCE [LARGE SCALE GENOMIC DNA]</scope>
</reference>
<dbReference type="PROSITE" id="PS50059">
    <property type="entry name" value="FKBP_PPIASE"/>
    <property type="match status" value="1"/>
</dbReference>
<dbReference type="Gene3D" id="3.10.50.40">
    <property type="match status" value="1"/>
</dbReference>
<dbReference type="PANTHER" id="PTHR47861:SF3">
    <property type="entry name" value="FKBP-TYPE PEPTIDYL-PROLYL CIS-TRANS ISOMERASE SLYD"/>
    <property type="match status" value="1"/>
</dbReference>
<proteinExistence type="inferred from homology"/>
<dbReference type="GO" id="GO:0003755">
    <property type="term" value="F:peptidyl-prolyl cis-trans isomerase activity"/>
    <property type="evidence" value="ECO:0007669"/>
    <property type="project" value="UniProtKB-UniRule"/>
</dbReference>
<dbReference type="Proteomes" id="UP000178187">
    <property type="component" value="Unassembled WGS sequence"/>
</dbReference>
<sequence length="148" mass="15992">MLKNICAAEAIANGKTVKLDYTLEVDGTIIQDSKQTKQPMEYVHGSGKILPALEEALVGLQVGEKKKIIIPVDKGFGPVDPKAVIEAPKTQLPPGDLQVGMPMGLTSKDGQKMIGMIKEIKTDTVILDFNHPLAGKELTFNVEVLEVK</sequence>
<gene>
    <name evidence="12" type="ORF">A3G33_01185</name>
</gene>
<comment type="caution">
    <text evidence="12">The sequence shown here is derived from an EMBL/GenBank/DDBJ whole genome shotgun (WGS) entry which is preliminary data.</text>
</comment>
<protein>
    <recommendedName>
        <fullName evidence="10">Peptidyl-prolyl cis-trans isomerase</fullName>
        <ecNumber evidence="10">5.2.1.8</ecNumber>
    </recommendedName>
</protein>
<evidence type="ECO:0000256" key="2">
    <source>
        <dbReference type="ARBA" id="ARBA00004496"/>
    </source>
</evidence>
<evidence type="ECO:0000313" key="12">
    <source>
        <dbReference type="EMBL" id="OGW98807.1"/>
    </source>
</evidence>
<evidence type="ECO:0000256" key="10">
    <source>
        <dbReference type="RuleBase" id="RU003915"/>
    </source>
</evidence>
<dbReference type="Pfam" id="PF00254">
    <property type="entry name" value="FKBP_C"/>
    <property type="match status" value="1"/>
</dbReference>
<name>A0A1G1L0W4_9BACT</name>
<evidence type="ECO:0000256" key="1">
    <source>
        <dbReference type="ARBA" id="ARBA00000971"/>
    </source>
</evidence>
<evidence type="ECO:0000256" key="9">
    <source>
        <dbReference type="PROSITE-ProRule" id="PRU00277"/>
    </source>
</evidence>
<evidence type="ECO:0000256" key="7">
    <source>
        <dbReference type="ARBA" id="ARBA00023235"/>
    </source>
</evidence>
<keyword evidence="4" id="KW-0963">Cytoplasm</keyword>
<keyword evidence="6" id="KW-0143">Chaperone</keyword>
<dbReference type="AlphaFoldDB" id="A0A1G1L0W4"/>
<keyword evidence="7 9" id="KW-0413">Isomerase</keyword>
<comment type="catalytic activity">
    <reaction evidence="1 9 10">
        <text>[protein]-peptidylproline (omega=180) = [protein]-peptidylproline (omega=0)</text>
        <dbReference type="Rhea" id="RHEA:16237"/>
        <dbReference type="Rhea" id="RHEA-COMP:10747"/>
        <dbReference type="Rhea" id="RHEA-COMP:10748"/>
        <dbReference type="ChEBI" id="CHEBI:83833"/>
        <dbReference type="ChEBI" id="CHEBI:83834"/>
        <dbReference type="EC" id="5.2.1.8"/>
    </reaction>
</comment>
<evidence type="ECO:0000313" key="13">
    <source>
        <dbReference type="Proteomes" id="UP000178187"/>
    </source>
</evidence>
<dbReference type="SUPFAM" id="SSF54534">
    <property type="entry name" value="FKBP-like"/>
    <property type="match status" value="1"/>
</dbReference>
<comment type="similarity">
    <text evidence="3 10">Belongs to the FKBP-type PPIase family.</text>
</comment>
<dbReference type="GO" id="GO:0005737">
    <property type="term" value="C:cytoplasm"/>
    <property type="evidence" value="ECO:0007669"/>
    <property type="project" value="UniProtKB-SubCell"/>
</dbReference>
<dbReference type="PANTHER" id="PTHR47861">
    <property type="entry name" value="FKBP-TYPE PEPTIDYL-PROLYL CIS-TRANS ISOMERASE SLYD"/>
    <property type="match status" value="1"/>
</dbReference>
<comment type="function">
    <text evidence="8">Also involved in hydrogenase metallocenter assembly, probably by participating in the nickel insertion step. This function in hydrogenase biosynthesis requires chaperone activity and the presence of the metal-binding domain, but not PPIase activity.</text>
</comment>
<keyword evidence="5 9" id="KW-0697">Rotamase</keyword>
<organism evidence="12 13">
    <name type="scientific">Candidatus Danuiimicrobium aquiferis</name>
    <dbReference type="NCBI Taxonomy" id="1801832"/>
    <lineage>
        <taxon>Bacteria</taxon>
        <taxon>Pseudomonadati</taxon>
        <taxon>Candidatus Omnitrophota</taxon>
        <taxon>Candidatus Danuiimicrobium</taxon>
    </lineage>
</organism>
<evidence type="ECO:0000256" key="5">
    <source>
        <dbReference type="ARBA" id="ARBA00023110"/>
    </source>
</evidence>
<dbReference type="GO" id="GO:0042026">
    <property type="term" value="P:protein refolding"/>
    <property type="evidence" value="ECO:0007669"/>
    <property type="project" value="UniProtKB-ARBA"/>
</dbReference>
<evidence type="ECO:0000256" key="3">
    <source>
        <dbReference type="ARBA" id="ARBA00006577"/>
    </source>
</evidence>
<dbReference type="InterPro" id="IPR001179">
    <property type="entry name" value="PPIase_FKBP_dom"/>
</dbReference>
<dbReference type="InterPro" id="IPR046357">
    <property type="entry name" value="PPIase_dom_sf"/>
</dbReference>
<evidence type="ECO:0000256" key="4">
    <source>
        <dbReference type="ARBA" id="ARBA00022490"/>
    </source>
</evidence>
<dbReference type="EC" id="5.2.1.8" evidence="10"/>
<accession>A0A1G1L0W4</accession>
<dbReference type="EMBL" id="MHFR01000028">
    <property type="protein sequence ID" value="OGW98807.1"/>
    <property type="molecule type" value="Genomic_DNA"/>
</dbReference>